<reference evidence="1" key="1">
    <citation type="submission" date="2018-08" db="EMBL/GenBank/DDBJ databases">
        <title>Identification of Burkholderia cepacia strains that express a Burkholderia pseudomallei-like capsular polysaccharide.</title>
        <authorList>
            <person name="Burtnick M.N."/>
            <person name="Vongsouvath M."/>
            <person name="Newton P."/>
            <person name="Wuthiekanun V."/>
            <person name="Limmathurotsakul D."/>
            <person name="Brett P.J."/>
            <person name="Chantratita N."/>
            <person name="Dance D.A."/>
        </authorList>
    </citation>
    <scope>NUCLEOTIDE SEQUENCE</scope>
    <source>
        <strain evidence="1">SBXCC001</strain>
    </source>
</reference>
<protein>
    <submittedName>
        <fullName evidence="1">Uncharacterized protein</fullName>
    </submittedName>
</protein>
<accession>A0AAW9CNN3</accession>
<evidence type="ECO:0000313" key="1">
    <source>
        <dbReference type="EMBL" id="MDW9251191.1"/>
    </source>
</evidence>
<proteinExistence type="predicted"/>
<comment type="caution">
    <text evidence="1">The sequence shown here is derived from an EMBL/GenBank/DDBJ whole genome shotgun (WGS) entry which is preliminary data.</text>
</comment>
<sequence>MTLGRRSGGGAARRPKPCVRACAPLDAIAHAAAAAAASVRHAARGEAIKRFVAVSCSCCKKPRRPQPRCRSRRHGTAGIVAPVGLTTASTAELAARSHQAVTASEIRSMNSPIAIALMRSNVPR</sequence>
<dbReference type="EMBL" id="QXCT01000001">
    <property type="protein sequence ID" value="MDW9251191.1"/>
    <property type="molecule type" value="Genomic_DNA"/>
</dbReference>
<dbReference type="Proteomes" id="UP001272137">
    <property type="component" value="Unassembled WGS sequence"/>
</dbReference>
<organism evidence="1 2">
    <name type="scientific">Burkholderia thailandensis</name>
    <dbReference type="NCBI Taxonomy" id="57975"/>
    <lineage>
        <taxon>Bacteria</taxon>
        <taxon>Pseudomonadati</taxon>
        <taxon>Pseudomonadota</taxon>
        <taxon>Betaproteobacteria</taxon>
        <taxon>Burkholderiales</taxon>
        <taxon>Burkholderiaceae</taxon>
        <taxon>Burkholderia</taxon>
        <taxon>pseudomallei group</taxon>
    </lineage>
</organism>
<dbReference type="RefSeq" id="WP_157808334.1">
    <property type="nucleotide sequence ID" value="NZ_JALGJC010000026.1"/>
</dbReference>
<name>A0AAW9CNN3_BURTH</name>
<evidence type="ECO:0000313" key="2">
    <source>
        <dbReference type="Proteomes" id="UP001272137"/>
    </source>
</evidence>
<gene>
    <name evidence="1" type="ORF">C7S16_5901</name>
</gene>
<dbReference type="AlphaFoldDB" id="A0AAW9CNN3"/>